<dbReference type="eggNOG" id="COG2353">
    <property type="taxonomic scope" value="Bacteria"/>
</dbReference>
<evidence type="ECO:0000256" key="1">
    <source>
        <dbReference type="ARBA" id="ARBA00008812"/>
    </source>
</evidence>
<reference evidence="3 4" key="3">
    <citation type="journal article" date="2014" name="J. Ind. Microbiol. Biotechnol.">
        <title>Genome mining of the Streptomyces avermitilis genome and development of genome-minimized hosts for heterologous expression of biosynthetic gene clusters.</title>
        <authorList>
            <person name="Ikeda H."/>
            <person name="Shin-ya K."/>
            <person name="Omura S."/>
        </authorList>
    </citation>
    <scope>NUCLEOTIDE SEQUENCE [LARGE SCALE GENOMIC DNA]</scope>
    <source>
        <strain evidence="4">ATCC 31267 / DSM 46492 / JCM 5070 / NBRC 14893 / NCIMB 12804 / NRRL 8165 / MA-4680</strain>
    </source>
</reference>
<accession>Q82NV8</accession>
<evidence type="ECO:0000313" key="3">
    <source>
        <dbReference type="EMBL" id="BAC68893.1"/>
    </source>
</evidence>
<dbReference type="HOGENOM" id="CLU_071003_3_1_11"/>
<protein>
    <recommendedName>
        <fullName evidence="2">Lipid/polyisoprenoid-binding YceI-like domain-containing protein</fullName>
    </recommendedName>
</protein>
<evidence type="ECO:0000313" key="4">
    <source>
        <dbReference type="Proteomes" id="UP000000428"/>
    </source>
</evidence>
<dbReference type="InterPro" id="IPR007372">
    <property type="entry name" value="Lipid/polyisoprenoid-bd_YceI"/>
</dbReference>
<dbReference type="Gene3D" id="2.40.128.110">
    <property type="entry name" value="Lipid/polyisoprenoid-binding, YceI-like"/>
    <property type="match status" value="1"/>
</dbReference>
<dbReference type="Proteomes" id="UP000000428">
    <property type="component" value="Chromosome"/>
</dbReference>
<dbReference type="SMART" id="SM00867">
    <property type="entry name" value="YceI"/>
    <property type="match status" value="1"/>
</dbReference>
<proteinExistence type="inferred from homology"/>
<dbReference type="PANTHER" id="PTHR34406:SF1">
    <property type="entry name" value="PROTEIN YCEI"/>
    <property type="match status" value="1"/>
</dbReference>
<reference evidence="3 4" key="2">
    <citation type="journal article" date="2003" name="Nat. Biotechnol.">
        <title>Complete genome sequence and comparative analysis of the industrial microorganism Streptomyces avermitilis.</title>
        <authorList>
            <person name="Ikeda H."/>
            <person name="Ishikawa J."/>
            <person name="Hanamoto A."/>
            <person name="Shinose M."/>
            <person name="Kikuchi H."/>
            <person name="Shiba T."/>
            <person name="Sakaki Y."/>
            <person name="Hattori M."/>
            <person name="Omura S."/>
        </authorList>
    </citation>
    <scope>NUCLEOTIDE SEQUENCE [LARGE SCALE GENOMIC DNA]</scope>
    <source>
        <strain evidence="4">ATCC 31267 / DSM 46492 / JCM 5070 / NBRC 14893 / NCIMB 12804 / NRRL 8165 / MA-4680</strain>
    </source>
</reference>
<keyword evidence="4" id="KW-1185">Reference proteome</keyword>
<organism evidence="3 4">
    <name type="scientific">Streptomyces avermitilis (strain ATCC 31267 / DSM 46492 / JCM 5070 / NBRC 14893 / NCIMB 12804 / NRRL 8165 / MA-4680)</name>
    <dbReference type="NCBI Taxonomy" id="227882"/>
    <lineage>
        <taxon>Bacteria</taxon>
        <taxon>Bacillati</taxon>
        <taxon>Actinomycetota</taxon>
        <taxon>Actinomycetes</taxon>
        <taxon>Kitasatosporales</taxon>
        <taxon>Streptomycetaceae</taxon>
        <taxon>Streptomyces</taxon>
    </lineage>
</organism>
<comment type="similarity">
    <text evidence="1">Belongs to the UPF0312 family.</text>
</comment>
<dbReference type="KEGG" id="sma:SAVERM_1183"/>
<sequence>MDDMVVVRPRHPLPGSLHFPVRRTLMTLAVETGLWQLDRTASTVAVRHKTMWGLVTVKGAFTSISGQGEVEPDGTAHGTITLEAASLDTKNAKRDTHLRSADFFDVENHPEITFAVRTAEAGPGDTVQVAGQLTVRGISRPQSFTARVTRADSDAITLAAEFTADRDQFGMGWNQLSMMRGLTTVTATLRLTRAAA</sequence>
<evidence type="ECO:0000259" key="2">
    <source>
        <dbReference type="SMART" id="SM00867"/>
    </source>
</evidence>
<dbReference type="InterPro" id="IPR036761">
    <property type="entry name" value="TTHA0802/YceI-like_sf"/>
</dbReference>
<dbReference type="AlphaFoldDB" id="Q82NV8"/>
<feature type="domain" description="Lipid/polyisoprenoid-binding YceI-like" evidence="2">
    <location>
        <begin position="34"/>
        <end position="192"/>
    </location>
</feature>
<dbReference type="PANTHER" id="PTHR34406">
    <property type="entry name" value="PROTEIN YCEI"/>
    <property type="match status" value="1"/>
</dbReference>
<dbReference type="Pfam" id="PF04264">
    <property type="entry name" value="YceI"/>
    <property type="match status" value="1"/>
</dbReference>
<reference evidence="3 4" key="1">
    <citation type="journal article" date="2001" name="Proc. Natl. Acad. Sci. U.S.A.">
        <title>Genome sequence of an industrial microorganism Streptomyces avermitilis: deducing the ability of producing secondary metabolites.</title>
        <authorList>
            <person name="Omura S."/>
            <person name="Ikeda H."/>
            <person name="Ishikawa J."/>
            <person name="Hanamoto A."/>
            <person name="Takahashi C."/>
            <person name="Shinose M."/>
            <person name="Takahashi Y."/>
            <person name="Horikawa H."/>
            <person name="Nakazawa H."/>
            <person name="Osonoe T."/>
            <person name="Kikuchi H."/>
            <person name="Shiba T."/>
            <person name="Sakaki Y."/>
            <person name="Hattori M."/>
        </authorList>
    </citation>
    <scope>NUCLEOTIDE SEQUENCE [LARGE SCALE GENOMIC DNA]</scope>
    <source>
        <strain evidence="4">ATCC 31267 / DSM 46492 / JCM 5070 / NBRC 14893 / NCIMB 12804 / NRRL 8165 / MA-4680</strain>
    </source>
</reference>
<dbReference type="SUPFAM" id="SSF101874">
    <property type="entry name" value="YceI-like"/>
    <property type="match status" value="1"/>
</dbReference>
<name>Q82NV8_STRAW</name>
<dbReference type="EMBL" id="BA000030">
    <property type="protein sequence ID" value="BAC68893.1"/>
    <property type="molecule type" value="Genomic_DNA"/>
</dbReference>
<gene>
    <name evidence="3" type="ORF">SAVERM_1183</name>
</gene>